<gene>
    <name evidence="1" type="ORF">NLO413_0983</name>
</gene>
<organism evidence="1 2">
    <name type="scientific">Candidatus Neoehrlichia procyonis str. RAC413</name>
    <dbReference type="NCBI Taxonomy" id="1359163"/>
    <lineage>
        <taxon>Bacteria</taxon>
        <taxon>Pseudomonadati</taxon>
        <taxon>Pseudomonadota</taxon>
        <taxon>Alphaproteobacteria</taxon>
        <taxon>Rickettsiales</taxon>
        <taxon>Anaplasmataceae</taxon>
        <taxon>Candidatus Neoehrlichia</taxon>
    </lineage>
</organism>
<sequence>MLVINVIFCIALYFFSSGSYGSADAKMSKDCISNISFNPFFFDKVFMTSVIFH</sequence>
<reference evidence="1 2" key="1">
    <citation type="submission" date="2015-02" db="EMBL/GenBank/DDBJ databases">
        <title>Genome Sequencing of Rickettsiales.</title>
        <authorList>
            <person name="Daugherty S.C."/>
            <person name="Su Q."/>
            <person name="Abolude K."/>
            <person name="Beier-Sexton M."/>
            <person name="Carlyon J.A."/>
            <person name="Carter R."/>
            <person name="Day N.P."/>
            <person name="Dumler S.J."/>
            <person name="Dyachenko V."/>
            <person name="Godinez A."/>
            <person name="Kurtti T.J."/>
            <person name="Lichay M."/>
            <person name="Mullins K.E."/>
            <person name="Ott S."/>
            <person name="Pappas-Brown V."/>
            <person name="Paris D.H."/>
            <person name="Patel P."/>
            <person name="Richards A.L."/>
            <person name="Sadzewicz L."/>
            <person name="Sears K."/>
            <person name="Seidman D."/>
            <person name="Sengamalay N."/>
            <person name="Stenos J."/>
            <person name="Tallon L.J."/>
            <person name="Vincent G."/>
            <person name="Fraser C.M."/>
            <person name="Munderloh U."/>
            <person name="Dunning-Hotopp J.C."/>
        </authorList>
    </citation>
    <scope>NUCLEOTIDE SEQUENCE [LARGE SCALE GENOMIC DNA]</scope>
    <source>
        <strain evidence="1 2">RAC413</strain>
    </source>
</reference>
<comment type="caution">
    <text evidence="1">The sequence shown here is derived from an EMBL/GenBank/DDBJ whole genome shotgun (WGS) entry which is preliminary data.</text>
</comment>
<evidence type="ECO:0000313" key="2">
    <source>
        <dbReference type="Proteomes" id="UP000033562"/>
    </source>
</evidence>
<evidence type="ECO:0000313" key="1">
    <source>
        <dbReference type="EMBL" id="KJV69588.1"/>
    </source>
</evidence>
<accession>A0A0F3NNI5</accession>
<dbReference type="STRING" id="1359163.NLO413_0983"/>
<name>A0A0F3NNI5_9RICK</name>
<proteinExistence type="predicted"/>
<keyword evidence="2" id="KW-1185">Reference proteome</keyword>
<dbReference type="AlphaFoldDB" id="A0A0F3NNI5"/>
<dbReference type="Proteomes" id="UP000033562">
    <property type="component" value="Unassembled WGS sequence"/>
</dbReference>
<dbReference type="EMBL" id="LANX01000001">
    <property type="protein sequence ID" value="KJV69588.1"/>
    <property type="molecule type" value="Genomic_DNA"/>
</dbReference>
<protein>
    <submittedName>
        <fullName evidence="1">Uncharacterized protein</fullName>
    </submittedName>
</protein>